<keyword evidence="2" id="KW-1185">Reference proteome</keyword>
<organism evidence="1 2">
    <name type="scientific">Buttiauxella selenatireducens</name>
    <dbReference type="NCBI Taxonomy" id="3073902"/>
    <lineage>
        <taxon>Bacteria</taxon>
        <taxon>Pseudomonadati</taxon>
        <taxon>Pseudomonadota</taxon>
        <taxon>Gammaproteobacteria</taxon>
        <taxon>Enterobacterales</taxon>
        <taxon>Enterobacteriaceae</taxon>
        <taxon>Buttiauxella</taxon>
    </lineage>
</organism>
<name>A0ABY9S6Q2_9ENTR</name>
<proteinExistence type="predicted"/>
<dbReference type="Gene3D" id="2.40.10.180">
    <property type="entry name" value="Phage tail proteins"/>
    <property type="match status" value="1"/>
</dbReference>
<evidence type="ECO:0000313" key="2">
    <source>
        <dbReference type="Proteomes" id="UP001246690"/>
    </source>
</evidence>
<dbReference type="EMBL" id="CP133838">
    <property type="protein sequence ID" value="WMY72725.1"/>
    <property type="molecule type" value="Genomic_DNA"/>
</dbReference>
<reference evidence="1 2" key="1">
    <citation type="submission" date="2023-09" db="EMBL/GenBank/DDBJ databases">
        <title>Buttiauxella selenatireducens sp. nov., isolated from the rhizosphere of Cardamine hupingshanesis.</title>
        <authorList>
            <person name="Zhang S."/>
            <person name="Xu Z."/>
            <person name="Wang H."/>
            <person name="Guo Y."/>
        </authorList>
    </citation>
    <scope>NUCLEOTIDE SEQUENCE [LARGE SCALE GENOMIC DNA]</scope>
    <source>
        <strain evidence="1 2">R73</strain>
    </source>
</reference>
<accession>A0ABY9S6Q2</accession>
<evidence type="ECO:0000313" key="1">
    <source>
        <dbReference type="EMBL" id="WMY72725.1"/>
    </source>
</evidence>
<dbReference type="RefSeq" id="WP_309874848.1">
    <property type="nucleotide sequence ID" value="NZ_CP133838.1"/>
</dbReference>
<gene>
    <name evidence="1" type="ORF">RHD99_14715</name>
</gene>
<dbReference type="InterPro" id="IPR053734">
    <property type="entry name" value="Phage_Head-Tail_Connect_sf"/>
</dbReference>
<sequence length="131" mass="14109">MDGFDSLFDTAMRDADAHIMDRMSSPFILHLRGGGEMAIHAIYDTELAFASGKPDSQAPRPVNASCEHGVLTVLKQRLDREIIAGANVQTPQGEKVVGAVFYQDRTTTVIILTVPGGAKLPEGAGVRFTRP</sequence>
<protein>
    <submittedName>
        <fullName evidence="1">Uncharacterized protein</fullName>
    </submittedName>
</protein>
<dbReference type="Proteomes" id="UP001246690">
    <property type="component" value="Chromosome"/>
</dbReference>